<evidence type="ECO:0000256" key="6">
    <source>
        <dbReference type="SAM" id="SignalP"/>
    </source>
</evidence>
<evidence type="ECO:0000259" key="8">
    <source>
        <dbReference type="Pfam" id="PF18962"/>
    </source>
</evidence>
<feature type="domain" description="Peptidase S8/S53" evidence="7">
    <location>
        <begin position="151"/>
        <end position="398"/>
    </location>
</feature>
<dbReference type="Gene3D" id="3.40.50.200">
    <property type="entry name" value="Peptidase S8/S53 domain"/>
    <property type="match status" value="1"/>
</dbReference>
<feature type="signal peptide" evidence="6">
    <location>
        <begin position="1"/>
        <end position="19"/>
    </location>
</feature>
<evidence type="ECO:0000313" key="10">
    <source>
        <dbReference type="Proteomes" id="UP001348397"/>
    </source>
</evidence>
<feature type="chain" id="PRO_5045333134" evidence="6">
    <location>
        <begin position="20"/>
        <end position="635"/>
    </location>
</feature>
<keyword evidence="2 6" id="KW-0732">Signal</keyword>
<dbReference type="PANTHER" id="PTHR43399:SF5">
    <property type="entry name" value="PEPTIDASE S8 FAMILY WITH PROTEASE-ASSOCIATED DOMAIN"/>
    <property type="match status" value="1"/>
</dbReference>
<evidence type="ECO:0000256" key="1">
    <source>
        <dbReference type="ARBA" id="ARBA00022670"/>
    </source>
</evidence>
<dbReference type="PROSITE" id="PS51892">
    <property type="entry name" value="SUBTILASE"/>
    <property type="match status" value="1"/>
</dbReference>
<protein>
    <submittedName>
        <fullName evidence="9">S8 family serine peptidase</fullName>
    </submittedName>
</protein>
<dbReference type="RefSeq" id="WP_326321873.1">
    <property type="nucleotide sequence ID" value="NZ_JAYLAA010000050.1"/>
</dbReference>
<keyword evidence="10" id="KW-1185">Reference proteome</keyword>
<gene>
    <name evidence="9" type="ORF">SOP96_15860</name>
</gene>
<reference evidence="9 10" key="1">
    <citation type="submission" date="2024-01" db="EMBL/GenBank/DDBJ databases">
        <title>Chryseobacterium sp. T9W2-O.</title>
        <authorList>
            <person name="Maltman C."/>
        </authorList>
    </citation>
    <scope>NUCLEOTIDE SEQUENCE [LARGE SCALE GENOMIC DNA]</scope>
    <source>
        <strain evidence="9 10">T9W2-O</strain>
    </source>
</reference>
<dbReference type="EMBL" id="JAYLAA010000050">
    <property type="protein sequence ID" value="MEC3877190.1"/>
    <property type="molecule type" value="Genomic_DNA"/>
</dbReference>
<dbReference type="PROSITE" id="PS00138">
    <property type="entry name" value="SUBTILASE_SER"/>
    <property type="match status" value="1"/>
</dbReference>
<accession>A0ABU6HVU0</accession>
<dbReference type="NCBIfam" id="TIGR04183">
    <property type="entry name" value="Por_Secre_tail"/>
    <property type="match status" value="1"/>
</dbReference>
<proteinExistence type="inferred from homology"/>
<dbReference type="InterPro" id="IPR015500">
    <property type="entry name" value="Peptidase_S8_subtilisin-rel"/>
</dbReference>
<keyword evidence="3 5" id="KW-0378">Hydrolase</keyword>
<dbReference type="SUPFAM" id="SSF52743">
    <property type="entry name" value="Subtilisin-like"/>
    <property type="match status" value="1"/>
</dbReference>
<dbReference type="InterPro" id="IPR008979">
    <property type="entry name" value="Galactose-bd-like_sf"/>
</dbReference>
<dbReference type="InterPro" id="IPR000209">
    <property type="entry name" value="Peptidase_S8/S53_dom"/>
</dbReference>
<dbReference type="InterPro" id="IPR026444">
    <property type="entry name" value="Secre_tail"/>
</dbReference>
<evidence type="ECO:0000256" key="5">
    <source>
        <dbReference type="PROSITE-ProRule" id="PRU01240"/>
    </source>
</evidence>
<feature type="active site" description="Charge relay system" evidence="5">
    <location>
        <position position="128"/>
    </location>
</feature>
<dbReference type="PANTHER" id="PTHR43399">
    <property type="entry name" value="SUBTILISIN-RELATED"/>
    <property type="match status" value="1"/>
</dbReference>
<dbReference type="Pfam" id="PF00082">
    <property type="entry name" value="Peptidase_S8"/>
    <property type="match status" value="1"/>
</dbReference>
<evidence type="ECO:0000256" key="3">
    <source>
        <dbReference type="ARBA" id="ARBA00022801"/>
    </source>
</evidence>
<dbReference type="InterPro" id="IPR034058">
    <property type="entry name" value="TagA/B/C/D_pept_dom"/>
</dbReference>
<feature type="active site" description="Charge relay system" evidence="5">
    <location>
        <position position="158"/>
    </location>
</feature>
<evidence type="ECO:0000256" key="4">
    <source>
        <dbReference type="ARBA" id="ARBA00022825"/>
    </source>
</evidence>
<dbReference type="InterPro" id="IPR036852">
    <property type="entry name" value="Peptidase_S8/S53_dom_sf"/>
</dbReference>
<keyword evidence="4 5" id="KW-0720">Serine protease</keyword>
<dbReference type="PRINTS" id="PR00723">
    <property type="entry name" value="SUBTILISIN"/>
</dbReference>
<dbReference type="Proteomes" id="UP001348397">
    <property type="component" value="Unassembled WGS sequence"/>
</dbReference>
<dbReference type="CDD" id="cd04842">
    <property type="entry name" value="Peptidases_S8_Kp43_protease"/>
    <property type="match status" value="1"/>
</dbReference>
<feature type="domain" description="Secretion system C-terminal sorting" evidence="8">
    <location>
        <begin position="568"/>
        <end position="632"/>
    </location>
</feature>
<feature type="active site" description="Charge relay system" evidence="5">
    <location>
        <position position="344"/>
    </location>
</feature>
<dbReference type="InterPro" id="IPR051048">
    <property type="entry name" value="Peptidase_S8/S53_subtilisin"/>
</dbReference>
<dbReference type="SUPFAM" id="SSF49785">
    <property type="entry name" value="Galactose-binding domain-like"/>
    <property type="match status" value="1"/>
</dbReference>
<comment type="similarity">
    <text evidence="5">Belongs to the peptidase S8 family.</text>
</comment>
<organism evidence="9 10">
    <name type="scientific">Chryseobacterium salviniae</name>
    <dbReference type="NCBI Taxonomy" id="3101750"/>
    <lineage>
        <taxon>Bacteria</taxon>
        <taxon>Pseudomonadati</taxon>
        <taxon>Bacteroidota</taxon>
        <taxon>Flavobacteriia</taxon>
        <taxon>Flavobacteriales</taxon>
        <taxon>Weeksellaceae</taxon>
        <taxon>Chryseobacterium group</taxon>
        <taxon>Chryseobacterium</taxon>
    </lineage>
</organism>
<comment type="caution">
    <text evidence="9">The sequence shown here is derived from an EMBL/GenBank/DDBJ whole genome shotgun (WGS) entry which is preliminary data.</text>
</comment>
<dbReference type="InterPro" id="IPR023828">
    <property type="entry name" value="Peptidase_S8_Ser-AS"/>
</dbReference>
<evidence type="ECO:0000259" key="7">
    <source>
        <dbReference type="Pfam" id="PF00082"/>
    </source>
</evidence>
<keyword evidence="1 5" id="KW-0645">Protease</keyword>
<name>A0ABU6HVU0_9FLAO</name>
<sequence length="635" mass="68499">MKKYTLIGLLIFASLSTTAQTMEEKRKIISHSNQAANAILLKSLNTEEFQRKIRLEQYLQQNPNVKKKIKFGDMGIQELIDVLPNGEIIYARTDNAGAALTARANKLYNGGGLGINIQGQNMIAGVWDGGNALNTHQEFIVAGVSKISLEDGTTFEDHPTHVAGTICAQGLSSLVRGVAFNSSVKSYDWTGDLSEMTTEASNGLLVSNHSYGTGSLGSIWFYGAYDSRARTIDNITYNNPYYLPVVSAGNDRNETTAPGSLQIASKGGYDMIFGHGNAKNVITVAAVNQVNTYTGPSSVDMSSFSSWGPSDDGRIKPDISMKGVFVRSTLSTSDTATGIESGTSMASPGVTGVVLLLQQYYNSLYGNFMRAATVKGLILHTADETGEFPGPDYQFGWGLINAEKAAIAIRNKGNANGTKSVIEELALNNGATFTKTITASGSSPLKASISWTDPQAPSPNSGTIDPPTKYLVNDLDIKITKDGTTYYPWKLEGMAIPSESASNNSTNNTDNFERIDIQNPSGTYTITVTHKGTLTGGSQNFSLITTSDSLSTLSTAEVNPSDEKVEFYPNPAKDYIYFNEKGNVDIKIYDITGKLVKDLKKVNNKINVTSLIKGSYIATYIAKDGKNKTFKFIKE</sequence>
<evidence type="ECO:0000313" key="9">
    <source>
        <dbReference type="EMBL" id="MEC3877190.1"/>
    </source>
</evidence>
<dbReference type="Pfam" id="PF18962">
    <property type="entry name" value="Por_Secre_tail"/>
    <property type="match status" value="1"/>
</dbReference>
<dbReference type="Gene3D" id="2.60.120.380">
    <property type="match status" value="1"/>
</dbReference>
<evidence type="ECO:0000256" key="2">
    <source>
        <dbReference type="ARBA" id="ARBA00022729"/>
    </source>
</evidence>